<evidence type="ECO:0000256" key="7">
    <source>
        <dbReference type="ARBA" id="ARBA00005051"/>
    </source>
</evidence>
<dbReference type="Proteomes" id="UP001138500">
    <property type="component" value="Unassembled WGS sequence"/>
</dbReference>
<dbReference type="GO" id="GO:0003848">
    <property type="term" value="F:2-amino-4-hydroxy-6-hydroxymethyldihydropteridine diphosphokinase activity"/>
    <property type="evidence" value="ECO:0007669"/>
    <property type="project" value="UniProtKB-EC"/>
</dbReference>
<evidence type="ECO:0000256" key="10">
    <source>
        <dbReference type="ARBA" id="ARBA00012458"/>
    </source>
</evidence>
<dbReference type="PROSITE" id="PS50972">
    <property type="entry name" value="PTERIN_BINDING"/>
    <property type="match status" value="1"/>
</dbReference>
<evidence type="ECO:0000256" key="13">
    <source>
        <dbReference type="ARBA" id="ARBA00022679"/>
    </source>
</evidence>
<evidence type="ECO:0000256" key="8">
    <source>
        <dbReference type="ARBA" id="ARBA00009640"/>
    </source>
</evidence>
<comment type="pathway">
    <text evidence="6">Cofactor biosynthesis; tetrahydrofolate biosynthesis; 2-amino-4-hydroxy-6-hydroxymethyl-7,8-dihydropteridine diphosphate from 7,8-dihydroneopterin triphosphate: step 3/4.</text>
</comment>
<dbReference type="GO" id="GO:0046654">
    <property type="term" value="P:tetrahydrofolate biosynthetic process"/>
    <property type="evidence" value="ECO:0007669"/>
    <property type="project" value="TreeGrafter"/>
</dbReference>
<keyword evidence="19" id="KW-0289">Folate biosynthesis</keyword>
<keyword evidence="14" id="KW-0479">Metal-binding</keyword>
<dbReference type="EMBL" id="RIBY02001423">
    <property type="protein sequence ID" value="KAH9829074.1"/>
    <property type="molecule type" value="Genomic_DNA"/>
</dbReference>
<evidence type="ECO:0000256" key="25">
    <source>
        <dbReference type="SAM" id="MobiDB-lite"/>
    </source>
</evidence>
<keyword evidence="17" id="KW-0067">ATP-binding</keyword>
<evidence type="ECO:0000256" key="15">
    <source>
        <dbReference type="ARBA" id="ARBA00022741"/>
    </source>
</evidence>
<evidence type="ECO:0000259" key="26">
    <source>
        <dbReference type="PROSITE" id="PS50972"/>
    </source>
</evidence>
<dbReference type="PANTHER" id="PTHR20941">
    <property type="entry name" value="FOLATE SYNTHESIS PROTEINS"/>
    <property type="match status" value="1"/>
</dbReference>
<dbReference type="FunFam" id="3.20.20.20:FF:000006">
    <property type="entry name" value="Dihydropteroate synthase"/>
    <property type="match status" value="1"/>
</dbReference>
<dbReference type="PANTHER" id="PTHR20941:SF1">
    <property type="entry name" value="FOLIC ACID SYNTHESIS PROTEIN FOL1"/>
    <property type="match status" value="1"/>
</dbReference>
<comment type="catalytic activity">
    <reaction evidence="2">
        <text>6-hydroxymethyl-7,8-dihydropterin + ATP = (7,8-dihydropterin-6-yl)methyl diphosphate + AMP + H(+)</text>
        <dbReference type="Rhea" id="RHEA:11412"/>
        <dbReference type="ChEBI" id="CHEBI:15378"/>
        <dbReference type="ChEBI" id="CHEBI:30616"/>
        <dbReference type="ChEBI" id="CHEBI:44841"/>
        <dbReference type="ChEBI" id="CHEBI:72950"/>
        <dbReference type="ChEBI" id="CHEBI:456215"/>
        <dbReference type="EC" id="2.7.6.3"/>
    </reaction>
</comment>
<keyword evidence="18" id="KW-0460">Magnesium</keyword>
<dbReference type="NCBIfam" id="TIGR01496">
    <property type="entry name" value="DHPS"/>
    <property type="match status" value="1"/>
</dbReference>
<reference evidence="27 28" key="2">
    <citation type="journal article" date="2021" name="Curr. Genet.">
        <title>Genetic response to nitrogen starvation in the aggressive Eucalyptus foliar pathogen Teratosphaeria destructans.</title>
        <authorList>
            <person name="Havenga M."/>
            <person name="Wingfield B.D."/>
            <person name="Wingfield M.J."/>
            <person name="Dreyer L.L."/>
            <person name="Roets F."/>
            <person name="Aylward J."/>
        </authorList>
    </citation>
    <scope>NUCLEOTIDE SEQUENCE [LARGE SCALE GENOMIC DNA]</scope>
    <source>
        <strain evidence="27">CMW44962</strain>
    </source>
</reference>
<comment type="cofactor">
    <cofactor evidence="4">
        <name>Mg(2+)</name>
        <dbReference type="ChEBI" id="CHEBI:18420"/>
    </cofactor>
</comment>
<evidence type="ECO:0000256" key="20">
    <source>
        <dbReference type="ARBA" id="ARBA00023268"/>
    </source>
</evidence>
<dbReference type="InterPro" id="IPR035907">
    <property type="entry name" value="Hppk_sf"/>
</dbReference>
<dbReference type="PROSITE" id="PS00794">
    <property type="entry name" value="HPPK"/>
    <property type="match status" value="1"/>
</dbReference>
<evidence type="ECO:0000256" key="21">
    <source>
        <dbReference type="ARBA" id="ARBA00058009"/>
    </source>
</evidence>
<comment type="similarity">
    <text evidence="8">In the N-terminal section; belongs to the DHNA family.</text>
</comment>
<dbReference type="GO" id="GO:0004156">
    <property type="term" value="F:dihydropteroate synthase activity"/>
    <property type="evidence" value="ECO:0007669"/>
    <property type="project" value="UniProtKB-EC"/>
</dbReference>
<evidence type="ECO:0000256" key="9">
    <source>
        <dbReference type="ARBA" id="ARBA00009951"/>
    </source>
</evidence>
<reference evidence="27 28" key="1">
    <citation type="journal article" date="2018" name="IMA Fungus">
        <title>IMA Genome-F 10: Nine draft genome sequences of Claviceps purpurea s.lat., including C. arundinis, C. humidiphila, and C. cf. spartinae, pseudomolecules for the pitch canker pathogen Fusarium circinatum, draft genome of Davidsoniella eucalypti, Grosmannia galeiformis, Quambalaria eucalypti, and Teratosphaeria destructans.</title>
        <authorList>
            <person name="Wingfield B.D."/>
            <person name="Liu M."/>
            <person name="Nguyen H.D."/>
            <person name="Lane F.A."/>
            <person name="Morgan S.W."/>
            <person name="De Vos L."/>
            <person name="Wilken P.M."/>
            <person name="Duong T.A."/>
            <person name="Aylward J."/>
            <person name="Coetzee M.P."/>
            <person name="Dadej K."/>
            <person name="De Beer Z.W."/>
            <person name="Findlay W."/>
            <person name="Havenga M."/>
            <person name="Kolarik M."/>
            <person name="Menzies J.G."/>
            <person name="Naidoo K."/>
            <person name="Pochopski O."/>
            <person name="Shoukouhi P."/>
            <person name="Santana Q.C."/>
            <person name="Seifert K.A."/>
            <person name="Soal N."/>
            <person name="Steenkamp E.T."/>
            <person name="Tatham C.T."/>
            <person name="van der Nest M.A."/>
            <person name="Wingfield M.J."/>
        </authorList>
    </citation>
    <scope>NUCLEOTIDE SEQUENCE [LARGE SCALE GENOMIC DNA]</scope>
    <source>
        <strain evidence="27">CMW44962</strain>
    </source>
</reference>
<evidence type="ECO:0000256" key="16">
    <source>
        <dbReference type="ARBA" id="ARBA00022777"/>
    </source>
</evidence>
<dbReference type="GO" id="GO:0046872">
    <property type="term" value="F:metal ion binding"/>
    <property type="evidence" value="ECO:0007669"/>
    <property type="project" value="UniProtKB-KW"/>
</dbReference>
<dbReference type="CDD" id="cd00483">
    <property type="entry name" value="HPPK"/>
    <property type="match status" value="1"/>
</dbReference>
<keyword evidence="13" id="KW-0808">Transferase</keyword>
<dbReference type="GO" id="GO:0046656">
    <property type="term" value="P:folic acid biosynthetic process"/>
    <property type="evidence" value="ECO:0007669"/>
    <property type="project" value="UniProtKB-KW"/>
</dbReference>
<proteinExistence type="inferred from homology"/>
<dbReference type="InterPro" id="IPR006390">
    <property type="entry name" value="DHP_synth_dom"/>
</dbReference>
<comment type="similarity">
    <text evidence="22">In the central section; belongs to the HPPK family.</text>
</comment>
<comment type="caution">
    <text evidence="27">The sequence shown here is derived from an EMBL/GenBank/DDBJ whole genome shotgun (WGS) entry which is preliminary data.</text>
</comment>
<evidence type="ECO:0000256" key="19">
    <source>
        <dbReference type="ARBA" id="ARBA00022909"/>
    </source>
</evidence>
<dbReference type="InterPro" id="IPR011005">
    <property type="entry name" value="Dihydropteroate_synth-like_sf"/>
</dbReference>
<dbReference type="InterPro" id="IPR000550">
    <property type="entry name" value="Hppk"/>
</dbReference>
<dbReference type="Pfam" id="PF01288">
    <property type="entry name" value="HPPK"/>
    <property type="match status" value="1"/>
</dbReference>
<feature type="non-terminal residue" evidence="27">
    <location>
        <position position="1"/>
    </location>
</feature>
<evidence type="ECO:0000256" key="22">
    <source>
        <dbReference type="ARBA" id="ARBA00061548"/>
    </source>
</evidence>
<evidence type="ECO:0000313" key="27">
    <source>
        <dbReference type="EMBL" id="KAH9829074.1"/>
    </source>
</evidence>
<keyword evidence="28" id="KW-1185">Reference proteome</keyword>
<dbReference type="InterPro" id="IPR045031">
    <property type="entry name" value="DHP_synth-like"/>
</dbReference>
<evidence type="ECO:0000256" key="14">
    <source>
        <dbReference type="ARBA" id="ARBA00022723"/>
    </source>
</evidence>
<keyword evidence="16" id="KW-0418">Kinase</keyword>
<comment type="function">
    <text evidence="21">Catalyzes three sequential steps of tetrahydrofolate biosynthesis.</text>
</comment>
<keyword evidence="20" id="KW-0511">Multifunctional enzyme</keyword>
<dbReference type="Pfam" id="PF00809">
    <property type="entry name" value="Pterin_bind"/>
    <property type="match status" value="1"/>
</dbReference>
<dbReference type="CDD" id="cd00739">
    <property type="entry name" value="DHPS"/>
    <property type="match status" value="1"/>
</dbReference>
<evidence type="ECO:0000256" key="4">
    <source>
        <dbReference type="ARBA" id="ARBA00001946"/>
    </source>
</evidence>
<keyword evidence="15" id="KW-0547">Nucleotide-binding</keyword>
<feature type="domain" description="Pterin-binding" evidence="26">
    <location>
        <begin position="1054"/>
        <end position="1324"/>
    </location>
</feature>
<dbReference type="NCBIfam" id="TIGR01498">
    <property type="entry name" value="folK"/>
    <property type="match status" value="1"/>
</dbReference>
<evidence type="ECO:0000256" key="3">
    <source>
        <dbReference type="ARBA" id="ARBA00001353"/>
    </source>
</evidence>
<dbReference type="EC" id="2.7.6.3" evidence="12"/>
<evidence type="ECO:0000256" key="23">
    <source>
        <dbReference type="ARBA" id="ARBA00067568"/>
    </source>
</evidence>
<evidence type="ECO:0000256" key="11">
    <source>
        <dbReference type="ARBA" id="ARBA00013043"/>
    </source>
</evidence>
<evidence type="ECO:0000256" key="18">
    <source>
        <dbReference type="ARBA" id="ARBA00022842"/>
    </source>
</evidence>
<dbReference type="GO" id="GO:0005524">
    <property type="term" value="F:ATP binding"/>
    <property type="evidence" value="ECO:0007669"/>
    <property type="project" value="UniProtKB-KW"/>
</dbReference>
<evidence type="ECO:0000256" key="17">
    <source>
        <dbReference type="ARBA" id="ARBA00022840"/>
    </source>
</evidence>
<dbReference type="SUPFAM" id="SSF51717">
    <property type="entry name" value="Dihydropteroate synthetase-like"/>
    <property type="match status" value="1"/>
</dbReference>
<sequence length="1332" mass="144971">PGLALLTDDPNQSTGLARPPGRPTARSPLAIEVLPFHDLRRRRRSRSGSRWPLIARKVGARITNIHCSGTATDLFVAERLEKLTTTVSSAGLSWAFDVARRYFQSPDCASIDGVVLEARLDWAAPLDYVDQRNIGLLALKRLHPRDAGPLITLTLPPYTPQKVHLTKPAGQSEASIAVALTVRGAAAESALERGVPASPPTVCEEMMWLTESAHRTIQSVLASMRFDSLAQASKFLSKALLRTLKISDDAGDIVDLLLTCKGTADLGEDVACRASCDEITVATTTTNDAPEIPLIASETGTQDRSSLSGKAGKLAYGNAAGQSDSEMSSAMLEDKGFLRALNRNASRRRISALVGSRSRILEERTGFRTYALTLSFADAEYKAVAELPDNEIASRIHSSFERGTADMHLVHHEIMMQLAENFQGVKQIMLQLHGAGQFQIYLRYSPVDTGNVLVSALFHNTHPFSKPNDARSRLQTRIELSGQATKDRPGQEHHGNLYNSFATTRSRMLDLVTPSLYHSVQRQQYQPWAEAAALTILNCEWLSRFMQTVSVRIAETNQGVVGTARAVRDADGRVTLENEHDIHAKSPATTPYGEEGNKSELLDGLQDEDCGPSEVVSSGVEPDGSVLTSHLQLSHSTLTKFPTGGMRFEIELPEQFPGFALKPPGPNMTFQLLWSRPDQGVLSLTTEEIVARFAPVLKSTVGSGTSWLCGVTSRLLHLFPGVSACVVRLRWEKAAGQSDWLSTKFGFRMADSQKPPSAGLVFDRGLFRLANGAAVVKVTLSGQHETATSLDPGDWADALQSLQKEVHCVVQGMLASADVYSDLRSLTESIASKLAGHVSSPFLNVVESARVLVQPQLSGSPTHAATAIQMPMPVSEGGVILALGSNVGNRLEALELACNTIDADPAMKIIRTSMLYETEPMYVKDQDRFLNGVCEIETTYRPMELLDRLQDIENRLGRVKGIDKGPRNIDLDILLYRQMAFRNDRLRIPHPLIPEREFVLRPLADIEPGFWFWARAPVSWYLANAAGQGLPMFPQTPLGPSGEVITAQDPRRKTRIMSILNTTPDSFSDGGLIPVTDRGALRDLIAAQIADGATIIDVGGQSSRPNAPDVSAEEEIRRILPAIEAFNALPEETRSGVAISIDTYRAAVAEAGINAGAHIVNDISAGTLDADMLSTVARLGCTYVMMHMRGTPATMQDEVNTDYEAGGGLIESVASELRARVDAAQAAGVRRWRMILDPGIGFAKTQDQNLELLRRMPELVDHPKLRGVPWLVGSSRKGFIGRITGVTEAKERTWGTAATVTTAVRGGADIVRVHDVKEMAQVVKMADAMYRV</sequence>
<evidence type="ECO:0000256" key="2">
    <source>
        <dbReference type="ARBA" id="ARBA00000198"/>
    </source>
</evidence>
<gene>
    <name evidence="27" type="ORF">Tdes44962_MAKER09188</name>
</gene>
<dbReference type="InterPro" id="IPR000489">
    <property type="entry name" value="Pterin-binding_dom"/>
</dbReference>
<evidence type="ECO:0000256" key="6">
    <source>
        <dbReference type="ARBA" id="ARBA00005013"/>
    </source>
</evidence>
<evidence type="ECO:0000256" key="5">
    <source>
        <dbReference type="ARBA" id="ARBA00004763"/>
    </source>
</evidence>
<dbReference type="GO" id="GO:0004150">
    <property type="term" value="F:dihydroneopterin aldolase activity"/>
    <property type="evidence" value="ECO:0007669"/>
    <property type="project" value="UniProtKB-EC"/>
</dbReference>
<protein>
    <recommendedName>
        <fullName evidence="23">Folic acid synthesis protein FOL1</fullName>
        <ecNumber evidence="10">2.5.1.15</ecNumber>
        <ecNumber evidence="12">2.7.6.3</ecNumber>
        <ecNumber evidence="11">4.1.2.25</ecNumber>
    </recommendedName>
    <alternativeName>
        <fullName evidence="24">Folic acid synthesis protein fol1</fullName>
    </alternativeName>
</protein>
<evidence type="ECO:0000256" key="12">
    <source>
        <dbReference type="ARBA" id="ARBA00013253"/>
    </source>
</evidence>
<organism evidence="27 28">
    <name type="scientific">Teratosphaeria destructans</name>
    <dbReference type="NCBI Taxonomy" id="418781"/>
    <lineage>
        <taxon>Eukaryota</taxon>
        <taxon>Fungi</taxon>
        <taxon>Dikarya</taxon>
        <taxon>Ascomycota</taxon>
        <taxon>Pezizomycotina</taxon>
        <taxon>Dothideomycetes</taxon>
        <taxon>Dothideomycetidae</taxon>
        <taxon>Mycosphaerellales</taxon>
        <taxon>Teratosphaeriaceae</taxon>
        <taxon>Teratosphaeria</taxon>
    </lineage>
</organism>
<comment type="pathway">
    <text evidence="7">Cofactor biosynthesis; tetrahydrofolate biosynthesis; 2-amino-4-hydroxy-6-hydroxymethyl-7,8-dihydropteridine diphosphate from 7,8-dihydroneopterin triphosphate: step 4/4.</text>
</comment>
<dbReference type="Gene3D" id="3.30.70.560">
    <property type="entry name" value="7,8-Dihydro-6-hydroxymethylpterin-pyrophosphokinase HPPK"/>
    <property type="match status" value="1"/>
</dbReference>
<name>A0A9W7STU7_9PEZI</name>
<evidence type="ECO:0000256" key="1">
    <source>
        <dbReference type="ARBA" id="ARBA00000012"/>
    </source>
</evidence>
<dbReference type="PROSITE" id="PS00793">
    <property type="entry name" value="DHPS_2"/>
    <property type="match status" value="1"/>
</dbReference>
<accession>A0A9W7STU7</accession>
<dbReference type="Gene3D" id="3.20.20.20">
    <property type="entry name" value="Dihydropteroate synthase-like"/>
    <property type="match status" value="1"/>
</dbReference>
<dbReference type="OrthoDB" id="615426at2759"/>
<dbReference type="SUPFAM" id="SSF55083">
    <property type="entry name" value="6-hydroxymethyl-7,8-dihydropterin pyrophosphokinase, HPPK"/>
    <property type="match status" value="1"/>
</dbReference>
<comment type="pathway">
    <text evidence="5">Cofactor biosynthesis; tetrahydrofolate biosynthesis; 7,8-dihydrofolate from 2-amino-4-hydroxy-6-hydroxymethyl-7,8-dihydropteridine diphosphate and 4-aminobenzoate: step 1/2.</text>
</comment>
<evidence type="ECO:0000313" key="28">
    <source>
        <dbReference type="Proteomes" id="UP001138500"/>
    </source>
</evidence>
<dbReference type="GO" id="GO:0005740">
    <property type="term" value="C:mitochondrial envelope"/>
    <property type="evidence" value="ECO:0007669"/>
    <property type="project" value="TreeGrafter"/>
</dbReference>
<comment type="catalytic activity">
    <reaction evidence="1">
        <text>(7,8-dihydropterin-6-yl)methyl diphosphate + 4-aminobenzoate = 7,8-dihydropteroate + diphosphate</text>
        <dbReference type="Rhea" id="RHEA:19949"/>
        <dbReference type="ChEBI" id="CHEBI:17836"/>
        <dbReference type="ChEBI" id="CHEBI:17839"/>
        <dbReference type="ChEBI" id="CHEBI:33019"/>
        <dbReference type="ChEBI" id="CHEBI:72950"/>
        <dbReference type="EC" id="2.5.1.15"/>
    </reaction>
</comment>
<feature type="region of interest" description="Disordered" evidence="25">
    <location>
        <begin position="1"/>
        <end position="25"/>
    </location>
</feature>
<dbReference type="GO" id="GO:0016301">
    <property type="term" value="F:kinase activity"/>
    <property type="evidence" value="ECO:0007669"/>
    <property type="project" value="UniProtKB-KW"/>
</dbReference>
<evidence type="ECO:0000256" key="24">
    <source>
        <dbReference type="ARBA" id="ARBA00068111"/>
    </source>
</evidence>
<dbReference type="EC" id="2.5.1.15" evidence="10"/>
<comment type="catalytic activity">
    <reaction evidence="3">
        <text>7,8-dihydroneopterin = 6-hydroxymethyl-7,8-dihydropterin + glycolaldehyde</text>
        <dbReference type="Rhea" id="RHEA:10540"/>
        <dbReference type="ChEBI" id="CHEBI:17001"/>
        <dbReference type="ChEBI" id="CHEBI:17071"/>
        <dbReference type="ChEBI" id="CHEBI:44841"/>
        <dbReference type="EC" id="4.1.2.25"/>
    </reaction>
</comment>
<comment type="similarity">
    <text evidence="9">In the C-terminal section; belongs to the DHPS family.</text>
</comment>
<dbReference type="EC" id="4.1.2.25" evidence="11"/>